<evidence type="ECO:0000313" key="8">
    <source>
        <dbReference type="Proteomes" id="UP000694392"/>
    </source>
</evidence>
<dbReference type="GeneTree" id="ENSGT00940000154922"/>
<evidence type="ECO:0000313" key="7">
    <source>
        <dbReference type="Ensembl" id="ENSSPUP00000000636.1"/>
    </source>
</evidence>
<dbReference type="InterPro" id="IPR036259">
    <property type="entry name" value="MFS_trans_sf"/>
</dbReference>
<keyword evidence="8" id="KW-1185">Reference proteome</keyword>
<feature type="transmembrane region" description="Helical" evidence="5">
    <location>
        <begin position="166"/>
        <end position="184"/>
    </location>
</feature>
<dbReference type="OMA" id="THANMAL"/>
<evidence type="ECO:0000256" key="1">
    <source>
        <dbReference type="ARBA" id="ARBA00004141"/>
    </source>
</evidence>
<feature type="domain" description="Major facilitator superfamily (MFS) profile" evidence="6">
    <location>
        <begin position="90"/>
        <end position="268"/>
    </location>
</feature>
<feature type="transmembrane region" description="Helical" evidence="5">
    <location>
        <begin position="251"/>
        <end position="267"/>
    </location>
</feature>
<feature type="transmembrane region" description="Helical" evidence="5">
    <location>
        <begin position="223"/>
        <end position="245"/>
    </location>
</feature>
<protein>
    <recommendedName>
        <fullName evidence="6">Major facilitator superfamily (MFS) profile domain-containing protein</fullName>
    </recommendedName>
</protein>
<organism evidence="7 8">
    <name type="scientific">Sphenodon punctatus</name>
    <name type="common">Tuatara</name>
    <name type="synonym">Hatteria punctata</name>
    <dbReference type="NCBI Taxonomy" id="8508"/>
    <lineage>
        <taxon>Eukaryota</taxon>
        <taxon>Metazoa</taxon>
        <taxon>Chordata</taxon>
        <taxon>Craniata</taxon>
        <taxon>Vertebrata</taxon>
        <taxon>Euteleostomi</taxon>
        <taxon>Lepidosauria</taxon>
        <taxon>Sphenodontia</taxon>
        <taxon>Sphenodontidae</taxon>
        <taxon>Sphenodon</taxon>
    </lineage>
</organism>
<name>A0A8D0G3A4_SPHPU</name>
<reference evidence="7" key="2">
    <citation type="submission" date="2025-09" db="UniProtKB">
        <authorList>
            <consortium name="Ensembl"/>
        </authorList>
    </citation>
    <scope>IDENTIFICATION</scope>
</reference>
<dbReference type="Ensembl" id="ENSSPUT00000000676.1">
    <property type="protein sequence ID" value="ENSSPUP00000000636.1"/>
    <property type="gene ID" value="ENSSPUG00000000547.1"/>
</dbReference>
<dbReference type="SUPFAM" id="SSF103473">
    <property type="entry name" value="MFS general substrate transporter"/>
    <property type="match status" value="1"/>
</dbReference>
<evidence type="ECO:0000259" key="6">
    <source>
        <dbReference type="PROSITE" id="PS50850"/>
    </source>
</evidence>
<dbReference type="InterPro" id="IPR020846">
    <property type="entry name" value="MFS_dom"/>
</dbReference>
<proteinExistence type="predicted"/>
<dbReference type="InterPro" id="IPR011701">
    <property type="entry name" value="MFS"/>
</dbReference>
<evidence type="ECO:0000256" key="3">
    <source>
        <dbReference type="ARBA" id="ARBA00022989"/>
    </source>
</evidence>
<dbReference type="PANTHER" id="PTHR24064">
    <property type="entry name" value="SOLUTE CARRIER FAMILY 22 MEMBER"/>
    <property type="match status" value="1"/>
</dbReference>
<reference evidence="7" key="1">
    <citation type="submission" date="2025-08" db="UniProtKB">
        <authorList>
            <consortium name="Ensembl"/>
        </authorList>
    </citation>
    <scope>IDENTIFICATION</scope>
</reference>
<feature type="transmembrane region" description="Helical" evidence="5">
    <location>
        <begin position="12"/>
        <end position="31"/>
    </location>
</feature>
<feature type="transmembrane region" description="Helical" evidence="5">
    <location>
        <begin position="139"/>
        <end position="157"/>
    </location>
</feature>
<dbReference type="Pfam" id="PF07690">
    <property type="entry name" value="MFS_1"/>
    <property type="match status" value="1"/>
</dbReference>
<dbReference type="PROSITE" id="PS50850">
    <property type="entry name" value="MFS"/>
    <property type="match status" value="1"/>
</dbReference>
<dbReference type="Proteomes" id="UP000694392">
    <property type="component" value="Unplaced"/>
</dbReference>
<feature type="transmembrane region" description="Helical" evidence="5">
    <location>
        <begin position="190"/>
        <end position="211"/>
    </location>
</feature>
<dbReference type="Gene3D" id="1.20.1250.20">
    <property type="entry name" value="MFS general substrate transporter like domains"/>
    <property type="match status" value="1"/>
</dbReference>
<dbReference type="GO" id="GO:0022857">
    <property type="term" value="F:transmembrane transporter activity"/>
    <property type="evidence" value="ECO:0007669"/>
    <property type="project" value="InterPro"/>
</dbReference>
<keyword evidence="3 5" id="KW-1133">Transmembrane helix</keyword>
<evidence type="ECO:0000256" key="5">
    <source>
        <dbReference type="SAM" id="Phobius"/>
    </source>
</evidence>
<keyword evidence="2 5" id="KW-0812">Transmembrane</keyword>
<sequence>MRFEELLVEVDGFGKFQILIFFLLCLPRIIIPWHFLLHNFISAVPPHHCALPNLISFANLTQDKILLVSIPRGDDGTFSSCEMFSEPQFHLLVNSSQELVNGSSIQSCHQGWVYNHSQFISTTFQWDLVCEKRSLNQTIATFFFIGVTIGAVIFGYLSDRFGRRKMLLLSFVVMVIFGALSAFAESYFMFVVTRTLCGVGLTGMSIISLTLGVEWTDVKHRTFCGTISGISWTLGYMILALVAYLIRDWRWLLMAVTYPGLLIIIIWW</sequence>
<dbReference type="GO" id="GO:0016020">
    <property type="term" value="C:membrane"/>
    <property type="evidence" value="ECO:0007669"/>
    <property type="project" value="UniProtKB-SubCell"/>
</dbReference>
<keyword evidence="4 5" id="KW-0472">Membrane</keyword>
<evidence type="ECO:0000256" key="4">
    <source>
        <dbReference type="ARBA" id="ARBA00023136"/>
    </source>
</evidence>
<comment type="subcellular location">
    <subcellularLocation>
        <location evidence="1">Membrane</location>
        <topology evidence="1">Multi-pass membrane protein</topology>
    </subcellularLocation>
</comment>
<accession>A0A8D0G3A4</accession>
<evidence type="ECO:0000256" key="2">
    <source>
        <dbReference type="ARBA" id="ARBA00022692"/>
    </source>
</evidence>
<dbReference type="AlphaFoldDB" id="A0A8D0G3A4"/>